<comment type="caution">
    <text evidence="3">The sequence shown here is derived from an EMBL/GenBank/DDBJ whole genome shotgun (WGS) entry which is preliminary data.</text>
</comment>
<proteinExistence type="inferred from homology"/>
<dbReference type="SUPFAM" id="SSF69786">
    <property type="entry name" value="YggU-like"/>
    <property type="match status" value="1"/>
</dbReference>
<evidence type="ECO:0000256" key="2">
    <source>
        <dbReference type="HAMAP-Rule" id="MF_00634"/>
    </source>
</evidence>
<evidence type="ECO:0000313" key="3">
    <source>
        <dbReference type="EMBL" id="PIP19324.1"/>
    </source>
</evidence>
<dbReference type="AlphaFoldDB" id="A0A2G9YJE1"/>
<reference evidence="3 4" key="1">
    <citation type="submission" date="2017-09" db="EMBL/GenBank/DDBJ databases">
        <title>Depth-based differentiation of microbial function through sediment-hosted aquifers and enrichment of novel symbionts in the deep terrestrial subsurface.</title>
        <authorList>
            <person name="Probst A.J."/>
            <person name="Ladd B."/>
            <person name="Jarett J.K."/>
            <person name="Geller-Mcgrath D.E."/>
            <person name="Sieber C.M."/>
            <person name="Emerson J.B."/>
            <person name="Anantharaman K."/>
            <person name="Thomas B.C."/>
            <person name="Malmstrom R."/>
            <person name="Stieglmeier M."/>
            <person name="Klingl A."/>
            <person name="Woyke T."/>
            <person name="Ryan C.M."/>
            <person name="Banfield J.F."/>
        </authorList>
    </citation>
    <scope>NUCLEOTIDE SEQUENCE [LARGE SCALE GENOMIC DNA]</scope>
    <source>
        <strain evidence="3">CG23_combo_of_CG06-09_8_20_14_all_41_10</strain>
    </source>
</reference>
<accession>A0A2G9YJE1</accession>
<dbReference type="SMART" id="SM01152">
    <property type="entry name" value="DUF167"/>
    <property type="match status" value="1"/>
</dbReference>
<name>A0A2G9YJE1_9BACT</name>
<dbReference type="Gene3D" id="3.30.1200.10">
    <property type="entry name" value="YggU-like"/>
    <property type="match status" value="1"/>
</dbReference>
<dbReference type="InterPro" id="IPR003746">
    <property type="entry name" value="DUF167"/>
</dbReference>
<evidence type="ECO:0000256" key="1">
    <source>
        <dbReference type="ARBA" id="ARBA00010364"/>
    </source>
</evidence>
<gene>
    <name evidence="3" type="ORF">COX41_03460</name>
</gene>
<dbReference type="Proteomes" id="UP000231292">
    <property type="component" value="Unassembled WGS sequence"/>
</dbReference>
<protein>
    <recommendedName>
        <fullName evidence="2">UPF0235 protein COX41_03460</fullName>
    </recommendedName>
</protein>
<dbReference type="EMBL" id="PCRK01000084">
    <property type="protein sequence ID" value="PIP19324.1"/>
    <property type="molecule type" value="Genomic_DNA"/>
</dbReference>
<dbReference type="GO" id="GO:0005737">
    <property type="term" value="C:cytoplasm"/>
    <property type="evidence" value="ECO:0007669"/>
    <property type="project" value="TreeGrafter"/>
</dbReference>
<dbReference type="HAMAP" id="MF_00634">
    <property type="entry name" value="UPF0235"/>
    <property type="match status" value="1"/>
</dbReference>
<evidence type="ECO:0000313" key="4">
    <source>
        <dbReference type="Proteomes" id="UP000231292"/>
    </source>
</evidence>
<sequence>MKIFVKVKPSSKVERVTKVSENEFILSVKAPAKEGRANEALVRLLSEYFDMPKSRITILKGLTSRDKIIELLC</sequence>
<comment type="similarity">
    <text evidence="1 2">Belongs to the UPF0235 family.</text>
</comment>
<organism evidence="3 4">
    <name type="scientific">Candidatus Sherwoodlollariibacterium unditelluris</name>
    <dbReference type="NCBI Taxonomy" id="1974757"/>
    <lineage>
        <taxon>Bacteria</taxon>
        <taxon>Pseudomonadati</taxon>
        <taxon>Candidatus Omnitrophota</taxon>
        <taxon>Candidatus Sherwoodlollariibacterium</taxon>
    </lineage>
</organism>
<dbReference type="NCBIfam" id="TIGR00251">
    <property type="entry name" value="DUF167 family protein"/>
    <property type="match status" value="1"/>
</dbReference>
<dbReference type="PANTHER" id="PTHR13420:SF7">
    <property type="entry name" value="UPF0235 PROTEIN C15ORF40"/>
    <property type="match status" value="1"/>
</dbReference>
<dbReference type="InterPro" id="IPR036591">
    <property type="entry name" value="YggU-like_sf"/>
</dbReference>
<dbReference type="Pfam" id="PF02594">
    <property type="entry name" value="DUF167"/>
    <property type="match status" value="1"/>
</dbReference>
<dbReference type="PANTHER" id="PTHR13420">
    <property type="entry name" value="UPF0235 PROTEIN C15ORF40"/>
    <property type="match status" value="1"/>
</dbReference>